<feature type="domain" description="Sushi" evidence="7">
    <location>
        <begin position="1"/>
        <end position="63"/>
    </location>
</feature>
<feature type="domain" description="Sushi" evidence="7">
    <location>
        <begin position="395"/>
        <end position="454"/>
    </location>
</feature>
<dbReference type="PANTHER" id="PTHR19325:SF560">
    <property type="entry name" value="SUSHI, VON WILLEBRAND FACTOR TYPE A, EGF AND PENTRAXIN DOMAIN-CONTAINING PROTEIN 1"/>
    <property type="match status" value="1"/>
</dbReference>
<dbReference type="PROSITE" id="PS50923">
    <property type="entry name" value="SUSHI"/>
    <property type="match status" value="7"/>
</dbReference>
<dbReference type="PANTHER" id="PTHR19325">
    <property type="entry name" value="COMPLEMENT COMPONENT-RELATED SUSHI DOMAIN-CONTAINING"/>
    <property type="match status" value="1"/>
</dbReference>
<feature type="transmembrane region" description="Helical" evidence="6">
    <location>
        <begin position="535"/>
        <end position="560"/>
    </location>
</feature>
<protein>
    <submittedName>
        <fullName evidence="9">CUB and sushi domain-containing protein 2-like</fullName>
    </submittedName>
</protein>
<keyword evidence="6" id="KW-0812">Transmembrane</keyword>
<feature type="domain" description="Sushi" evidence="7">
    <location>
        <begin position="64"/>
        <end position="130"/>
    </location>
</feature>
<dbReference type="InterPro" id="IPR000436">
    <property type="entry name" value="Sushi_SCR_CCP_dom"/>
</dbReference>
<comment type="caution">
    <text evidence="5">Lacks conserved residue(s) required for the propagation of feature annotation.</text>
</comment>
<dbReference type="Proteomes" id="UP000085678">
    <property type="component" value="Unplaced"/>
</dbReference>
<accession>A0A2R2MNB8</accession>
<dbReference type="Pfam" id="PF00084">
    <property type="entry name" value="Sushi"/>
    <property type="match status" value="8"/>
</dbReference>
<keyword evidence="1 5" id="KW-0768">Sushi</keyword>
<dbReference type="OrthoDB" id="9991441at2759"/>
<evidence type="ECO:0000256" key="3">
    <source>
        <dbReference type="ARBA" id="ARBA00023157"/>
    </source>
</evidence>
<dbReference type="SUPFAM" id="SSF57535">
    <property type="entry name" value="Complement control module/SCR domain"/>
    <property type="match status" value="8"/>
</dbReference>
<organism evidence="8 9">
    <name type="scientific">Lingula anatina</name>
    <name type="common">Brachiopod</name>
    <name type="synonym">Lingula unguis</name>
    <dbReference type="NCBI Taxonomy" id="7574"/>
    <lineage>
        <taxon>Eukaryota</taxon>
        <taxon>Metazoa</taxon>
        <taxon>Spiralia</taxon>
        <taxon>Lophotrochozoa</taxon>
        <taxon>Brachiopoda</taxon>
        <taxon>Linguliformea</taxon>
        <taxon>Lingulata</taxon>
        <taxon>Lingulida</taxon>
        <taxon>Linguloidea</taxon>
        <taxon>Lingulidae</taxon>
        <taxon>Lingula</taxon>
    </lineage>
</organism>
<evidence type="ECO:0000256" key="5">
    <source>
        <dbReference type="PROSITE-ProRule" id="PRU00302"/>
    </source>
</evidence>
<dbReference type="InterPro" id="IPR035976">
    <property type="entry name" value="Sushi/SCR/CCP_sf"/>
</dbReference>
<dbReference type="STRING" id="7574.A0A2R2MNB8"/>
<evidence type="ECO:0000256" key="1">
    <source>
        <dbReference type="ARBA" id="ARBA00022659"/>
    </source>
</evidence>
<feature type="domain" description="Sushi" evidence="7">
    <location>
        <begin position="455"/>
        <end position="519"/>
    </location>
</feature>
<feature type="domain" description="Sushi" evidence="7">
    <location>
        <begin position="193"/>
        <end position="260"/>
    </location>
</feature>
<dbReference type="GeneID" id="106170848"/>
<dbReference type="Gene3D" id="2.10.70.10">
    <property type="entry name" value="Complement Module, domain 1"/>
    <property type="match status" value="8"/>
</dbReference>
<gene>
    <name evidence="9" type="primary">LOC106170848</name>
</gene>
<dbReference type="InParanoid" id="A0A2R2MNB8"/>
<dbReference type="SMART" id="SM00032">
    <property type="entry name" value="CCP"/>
    <property type="match status" value="8"/>
</dbReference>
<keyword evidence="2" id="KW-0677">Repeat</keyword>
<reference evidence="9" key="1">
    <citation type="submission" date="2025-08" db="UniProtKB">
        <authorList>
            <consortium name="RefSeq"/>
        </authorList>
    </citation>
    <scope>IDENTIFICATION</scope>
    <source>
        <tissue evidence="9">Gonads</tissue>
    </source>
</reference>
<feature type="domain" description="Sushi" evidence="7">
    <location>
        <begin position="131"/>
        <end position="192"/>
    </location>
</feature>
<dbReference type="InterPro" id="IPR050350">
    <property type="entry name" value="Compl-Cell_Adhes-Reg"/>
</dbReference>
<evidence type="ECO:0000256" key="4">
    <source>
        <dbReference type="ARBA" id="ARBA00023180"/>
    </source>
</evidence>
<dbReference type="KEGG" id="lak:106170848"/>
<dbReference type="CDD" id="cd00033">
    <property type="entry name" value="CCP"/>
    <property type="match status" value="6"/>
</dbReference>
<evidence type="ECO:0000256" key="6">
    <source>
        <dbReference type="SAM" id="Phobius"/>
    </source>
</evidence>
<feature type="domain" description="Sushi" evidence="7">
    <location>
        <begin position="328"/>
        <end position="394"/>
    </location>
</feature>
<dbReference type="AlphaFoldDB" id="A0A2R2MNB8"/>
<keyword evidence="6" id="KW-1133">Transmembrane helix</keyword>
<keyword evidence="8" id="KW-1185">Reference proteome</keyword>
<keyword evidence="6" id="KW-0472">Membrane</keyword>
<keyword evidence="3" id="KW-1015">Disulfide bond</keyword>
<proteinExistence type="predicted"/>
<dbReference type="RefSeq" id="XP_023931706.1">
    <property type="nucleotide sequence ID" value="XM_024075938.1"/>
</dbReference>
<sequence length="745" mass="82690">MPPRIPGTNVTFIDSNNDGLDIVTYGESILFTCQPGYNMAGGDVIKTCLGNGTFSGIDLQCMPVRCHDIPIIANTQSYYTDVNLDGDTVVSFREVVTYECTMGYFLMSGDQERRCQQNGSFSGTDVVCEALMCHIPPIPHTTHTFLMHNENLTYLHEVEYVCDYGYRTNSGDSVRMCQADGSISGQNLDCKPVTCAYVPDIPQTNISYVDLNRDGKDIVTFGETVTYHCQKGYLRSAAGNETRFCMADGTLNGTDVACYAIRCLDVPLLPYSTMTSTDSNDDGEEIISYREAANYQCLQGYYRKSGSERRICQSSGSLDGEDLVCAPRQCNIIPVPENTEYFSEDTNNDGQDTVTFTEVVHYVCRNGFFPMGGNLKRTCQHDGQLNGTDLYCKAVDCKAPPKVENAVVMVIETSLGSVAHYFCNAGYQSQGRHTFSGECSKNGDWIGEFTDCSGVFCKPPAPIPNAVTSVGNHAAKPWGSYINITCLPGYLMEHVTGGVVTWTCQGNGSWEGLKVSCKAIDDRPSRSNGNQSYDWIIFVIAVVCATVLIAIMVAAIAILTDKRRRISTKMRRLRREYESSSLSSPPLSSRGTPSCLSDRNLLAGGLPLAYPGGMFVSEASKEMYEDIWRWYKISDAENLADDRNDTGTRAHFNQFAEAPLYMHSVDGLNRDLNENDFIEPTNTEQRISQVRDWGNSMLQQRGTNYSRDSSPGNQFRLDDAVIPKQWEEESMRPEEEIIIYEDLSC</sequence>
<evidence type="ECO:0000313" key="9">
    <source>
        <dbReference type="RefSeq" id="XP_023931706.1"/>
    </source>
</evidence>
<keyword evidence="4" id="KW-0325">Glycoprotein</keyword>
<name>A0A2R2MNB8_LINAN</name>
<evidence type="ECO:0000256" key="2">
    <source>
        <dbReference type="ARBA" id="ARBA00022737"/>
    </source>
</evidence>
<evidence type="ECO:0000259" key="7">
    <source>
        <dbReference type="PROSITE" id="PS50923"/>
    </source>
</evidence>
<evidence type="ECO:0000313" key="8">
    <source>
        <dbReference type="Proteomes" id="UP000085678"/>
    </source>
</evidence>